<sequence length="505" mass="56432">MAGGDQPTTHPPPPPTEEVVKQPSPTREVVQTSHAKNPNIESTGTDGGSKTQTLTEEIEPVKTNHTANPTMGNISYSNILKRALGAAHNAEEVEDTGRISSPTLDLKPTSTKEGNPAVVFKASDKAKYLTNMKYVLVGKFSHGRPPIRFIKEFFIGLKLKGEYNISLYDTKHLFIECSLMEDFTRLWMRITWYVKGFPMRMFKWTPEFSPEKESPLTSVWIHFEGLPLYLFEEEPLLSIANSIGTPLRIDHNNINRVKLGQASVCVALDVSQPIRKKVWIGFEDEDKSAMVTGFWQAVHYDPHPNYCTDCCHLGHNMAECKWKNEQVGEESTAAAEDCQGSKQGQGTKEPQKQHSVNNKQFRRVSMPKEVKKTTKPRQQHNTTNEWVKTVFVNEPTTTTTTNQFAVLEDVEENNGQAPQIEKRVQPSNILDALSLPPPSMLSSYGLQPIQLSNCLTGHSLPFKDKSAPPSPTANKEDEVVLLGEHVGSDENQGIMLKEASLPINE</sequence>
<feature type="region of interest" description="Disordered" evidence="1">
    <location>
        <begin position="90"/>
        <end position="111"/>
    </location>
</feature>
<dbReference type="AlphaFoldDB" id="A0AAV3NXV7"/>
<comment type="caution">
    <text evidence="3">The sequence shown here is derived from an EMBL/GenBank/DDBJ whole genome shotgun (WGS) entry which is preliminary data.</text>
</comment>
<feature type="compositionally biased region" description="Polar residues" evidence="1">
    <location>
        <begin position="340"/>
        <end position="359"/>
    </location>
</feature>
<dbReference type="Pfam" id="PF14111">
    <property type="entry name" value="DUF4283"/>
    <property type="match status" value="1"/>
</dbReference>
<dbReference type="InterPro" id="IPR040256">
    <property type="entry name" value="At4g02000-like"/>
</dbReference>
<feature type="region of interest" description="Disordered" evidence="1">
    <location>
        <begin position="332"/>
        <end position="380"/>
    </location>
</feature>
<feature type="domain" description="DUF4283" evidence="2">
    <location>
        <begin position="131"/>
        <end position="211"/>
    </location>
</feature>
<feature type="compositionally biased region" description="Polar residues" evidence="1">
    <location>
        <begin position="23"/>
        <end position="52"/>
    </location>
</feature>
<dbReference type="InterPro" id="IPR025558">
    <property type="entry name" value="DUF4283"/>
</dbReference>
<evidence type="ECO:0000313" key="4">
    <source>
        <dbReference type="Proteomes" id="UP001454036"/>
    </source>
</evidence>
<evidence type="ECO:0000256" key="1">
    <source>
        <dbReference type="SAM" id="MobiDB-lite"/>
    </source>
</evidence>
<dbReference type="PANTHER" id="PTHR31286:SF179">
    <property type="entry name" value="RNASE H TYPE-1 DOMAIN-CONTAINING PROTEIN"/>
    <property type="match status" value="1"/>
</dbReference>
<dbReference type="EMBL" id="BAABME010015703">
    <property type="protein sequence ID" value="GAA0142557.1"/>
    <property type="molecule type" value="Genomic_DNA"/>
</dbReference>
<proteinExistence type="predicted"/>
<reference evidence="3 4" key="1">
    <citation type="submission" date="2024-01" db="EMBL/GenBank/DDBJ databases">
        <title>The complete chloroplast genome sequence of Lithospermum erythrorhizon: insights into the phylogenetic relationship among Boraginaceae species and the maternal lineages of purple gromwells.</title>
        <authorList>
            <person name="Okada T."/>
            <person name="Watanabe K."/>
        </authorList>
    </citation>
    <scope>NUCLEOTIDE SEQUENCE [LARGE SCALE GENOMIC DNA]</scope>
</reference>
<dbReference type="PANTHER" id="PTHR31286">
    <property type="entry name" value="GLYCINE-RICH CELL WALL STRUCTURAL PROTEIN 1.8-LIKE"/>
    <property type="match status" value="1"/>
</dbReference>
<dbReference type="Proteomes" id="UP001454036">
    <property type="component" value="Unassembled WGS sequence"/>
</dbReference>
<feature type="compositionally biased region" description="Polar residues" evidence="1">
    <location>
        <begin position="98"/>
        <end position="111"/>
    </location>
</feature>
<feature type="region of interest" description="Disordered" evidence="1">
    <location>
        <begin position="1"/>
        <end position="52"/>
    </location>
</feature>
<keyword evidence="4" id="KW-1185">Reference proteome</keyword>
<protein>
    <recommendedName>
        <fullName evidence="2">DUF4283 domain-containing protein</fullName>
    </recommendedName>
</protein>
<accession>A0AAV3NXV7</accession>
<name>A0AAV3NXV7_LITER</name>
<gene>
    <name evidence="3" type="ORF">LIER_35591</name>
</gene>
<organism evidence="3 4">
    <name type="scientific">Lithospermum erythrorhizon</name>
    <name type="common">Purple gromwell</name>
    <name type="synonym">Lithospermum officinale var. erythrorhizon</name>
    <dbReference type="NCBI Taxonomy" id="34254"/>
    <lineage>
        <taxon>Eukaryota</taxon>
        <taxon>Viridiplantae</taxon>
        <taxon>Streptophyta</taxon>
        <taxon>Embryophyta</taxon>
        <taxon>Tracheophyta</taxon>
        <taxon>Spermatophyta</taxon>
        <taxon>Magnoliopsida</taxon>
        <taxon>eudicotyledons</taxon>
        <taxon>Gunneridae</taxon>
        <taxon>Pentapetalae</taxon>
        <taxon>asterids</taxon>
        <taxon>lamiids</taxon>
        <taxon>Boraginales</taxon>
        <taxon>Boraginaceae</taxon>
        <taxon>Boraginoideae</taxon>
        <taxon>Lithospermeae</taxon>
        <taxon>Lithospermum</taxon>
    </lineage>
</organism>
<evidence type="ECO:0000259" key="2">
    <source>
        <dbReference type="Pfam" id="PF14111"/>
    </source>
</evidence>
<evidence type="ECO:0000313" key="3">
    <source>
        <dbReference type="EMBL" id="GAA0142557.1"/>
    </source>
</evidence>